<evidence type="ECO:0000313" key="2">
    <source>
        <dbReference type="EMBL" id="EOM26323.1"/>
    </source>
</evidence>
<dbReference type="InterPro" id="IPR010133">
    <property type="entry name" value="Bacteriocin_signal_seq"/>
</dbReference>
<name>A0A829FKX4_ENTFC</name>
<dbReference type="NCBIfam" id="TIGR03949">
    <property type="entry name" value="bact_IIb_cerein"/>
    <property type="match status" value="1"/>
</dbReference>
<proteinExistence type="predicted"/>
<dbReference type="EMBL" id="AITY01000019">
    <property type="protein sequence ID" value="EOM26323.1"/>
    <property type="molecule type" value="Genomic_DNA"/>
</dbReference>
<sequence>MKKYNELSKKELLQIQGGIAPIIVAGLGYLVKDAWDHSDQIISGFKKGWNGGRRK</sequence>
<keyword evidence="1" id="KW-0472">Membrane</keyword>
<feature type="transmembrane region" description="Helical" evidence="1">
    <location>
        <begin position="12"/>
        <end position="31"/>
    </location>
</feature>
<dbReference type="NCBIfam" id="TIGR01847">
    <property type="entry name" value="bacteriocin_sig"/>
    <property type="match status" value="1"/>
</dbReference>
<dbReference type="Proteomes" id="UP000013897">
    <property type="component" value="Unassembled WGS sequence"/>
</dbReference>
<protein>
    <submittedName>
        <fullName evidence="2">Lactobin A/cerein 7B family class IIb bacteriocin</fullName>
    </submittedName>
</protein>
<gene>
    <name evidence="2" type="ORF">SSM_00917</name>
</gene>
<dbReference type="AlphaFoldDB" id="A0A829FKX4"/>
<accession>A0A829FKX4</accession>
<keyword evidence="1" id="KW-1133">Transmembrane helix</keyword>
<reference evidence="2 3" key="1">
    <citation type="submission" date="2013-02" db="EMBL/GenBank/DDBJ databases">
        <title>The Genome Sequence of Enterococcus faecium HM1072.</title>
        <authorList>
            <consortium name="The Broad Institute Genome Sequencing Platform"/>
            <consortium name="The Broad Institute Genome Sequencing Center for Infectious Disease"/>
            <person name="Earl A.M."/>
            <person name="Gilmore M.S."/>
            <person name="Lebreton F."/>
            <person name="Courvalin P."/>
            <person name="Walker B."/>
            <person name="Young S.K."/>
            <person name="Zeng Q."/>
            <person name="Gargeya S."/>
            <person name="Fitzgerald M."/>
            <person name="Haas B."/>
            <person name="Abouelleil A."/>
            <person name="Alvarado L."/>
            <person name="Arachchi H.M."/>
            <person name="Berlin A.M."/>
            <person name="Chapman S.B."/>
            <person name="Dewar J."/>
            <person name="Goldberg J."/>
            <person name="Griggs A."/>
            <person name="Gujja S."/>
            <person name="Hansen M."/>
            <person name="Howarth C."/>
            <person name="Imamovic A."/>
            <person name="Larimer J."/>
            <person name="McCowan C."/>
            <person name="Murphy C."/>
            <person name="Neiman D."/>
            <person name="Pearson M."/>
            <person name="Priest M."/>
            <person name="Roberts A."/>
            <person name="Saif S."/>
            <person name="Shea T."/>
            <person name="Sisk P."/>
            <person name="Sykes S."/>
            <person name="Wortman J."/>
            <person name="Nusbaum C."/>
            <person name="Birren B."/>
        </authorList>
    </citation>
    <scope>NUCLEOTIDE SEQUENCE [LARGE SCALE GENOMIC DNA]</scope>
    <source>
        <strain evidence="2 3">HM1072</strain>
    </source>
</reference>
<evidence type="ECO:0000256" key="1">
    <source>
        <dbReference type="SAM" id="Phobius"/>
    </source>
</evidence>
<keyword evidence="1" id="KW-0812">Transmembrane</keyword>
<dbReference type="InterPro" id="IPR023991">
    <property type="entry name" value="Bacteriocin_IIb_lactobn/cerein"/>
</dbReference>
<comment type="caution">
    <text evidence="2">The sequence shown here is derived from an EMBL/GenBank/DDBJ whole genome shotgun (WGS) entry which is preliminary data.</text>
</comment>
<dbReference type="RefSeq" id="WP_002295575.1">
    <property type="nucleotide sequence ID" value="NZ_KB949525.1"/>
</dbReference>
<organism evidence="2 3">
    <name type="scientific">Enterococcus faecium EnGen0192</name>
    <dbReference type="NCBI Taxonomy" id="1157487"/>
    <lineage>
        <taxon>Bacteria</taxon>
        <taxon>Bacillati</taxon>
        <taxon>Bacillota</taxon>
        <taxon>Bacilli</taxon>
        <taxon>Lactobacillales</taxon>
        <taxon>Enterococcaceae</taxon>
        <taxon>Enterococcus</taxon>
    </lineage>
</organism>
<evidence type="ECO:0000313" key="3">
    <source>
        <dbReference type="Proteomes" id="UP000013897"/>
    </source>
</evidence>